<reference evidence="3" key="1">
    <citation type="journal article" date="2019" name="Int. J. Syst. Evol. Microbiol.">
        <title>The Global Catalogue of Microorganisms (GCM) 10K type strain sequencing project: providing services to taxonomists for standard genome sequencing and annotation.</title>
        <authorList>
            <consortium name="The Broad Institute Genomics Platform"/>
            <consortium name="The Broad Institute Genome Sequencing Center for Infectious Disease"/>
            <person name="Wu L."/>
            <person name="Ma J."/>
        </authorList>
    </citation>
    <scope>NUCLEOTIDE SEQUENCE [LARGE SCALE GENOMIC DNA]</scope>
    <source>
        <strain evidence="3">YJ-61-S</strain>
    </source>
</reference>
<dbReference type="EMBL" id="JBHSFV010000011">
    <property type="protein sequence ID" value="MFC4635644.1"/>
    <property type="molecule type" value="Genomic_DNA"/>
</dbReference>
<dbReference type="RefSeq" id="WP_379981071.1">
    <property type="nucleotide sequence ID" value="NZ_JBHSFV010000011.1"/>
</dbReference>
<name>A0ABV9I2H2_9FLAO</name>
<dbReference type="InterPro" id="IPR052354">
    <property type="entry name" value="Cell_Wall_Dynamics_Protein"/>
</dbReference>
<evidence type="ECO:0000313" key="2">
    <source>
        <dbReference type="EMBL" id="MFC4635644.1"/>
    </source>
</evidence>
<feature type="domain" description="SH3b" evidence="1">
    <location>
        <begin position="271"/>
        <end position="327"/>
    </location>
</feature>
<dbReference type="InterPro" id="IPR002502">
    <property type="entry name" value="Amidase_domain"/>
</dbReference>
<feature type="domain" description="SH3b" evidence="1">
    <location>
        <begin position="208"/>
        <end position="269"/>
    </location>
</feature>
<dbReference type="SMART" id="SM00287">
    <property type="entry name" value="SH3b"/>
    <property type="match status" value="2"/>
</dbReference>
<proteinExistence type="predicted"/>
<evidence type="ECO:0000313" key="3">
    <source>
        <dbReference type="Proteomes" id="UP001596043"/>
    </source>
</evidence>
<dbReference type="InterPro" id="IPR003646">
    <property type="entry name" value="SH3-like_bac-type"/>
</dbReference>
<dbReference type="InterPro" id="IPR036505">
    <property type="entry name" value="Amidase/PGRP_sf"/>
</dbReference>
<gene>
    <name evidence="2" type="ORF">ACFO3O_17160</name>
</gene>
<keyword evidence="3" id="KW-1185">Reference proteome</keyword>
<dbReference type="PANTHER" id="PTHR34408:SF1">
    <property type="entry name" value="GLYCOSYL HYDROLASE FAMILY 19 DOMAIN-CONTAINING PROTEIN HI_1415"/>
    <property type="match status" value="1"/>
</dbReference>
<accession>A0ABV9I2H2</accession>
<dbReference type="Pfam" id="PF08239">
    <property type="entry name" value="SH3_3"/>
    <property type="match status" value="2"/>
</dbReference>
<dbReference type="PANTHER" id="PTHR34408">
    <property type="entry name" value="FAMILY PROTEIN, PUTATIVE-RELATED"/>
    <property type="match status" value="1"/>
</dbReference>
<comment type="caution">
    <text evidence="2">The sequence shown here is derived from an EMBL/GenBank/DDBJ whole genome shotgun (WGS) entry which is preliminary data.</text>
</comment>
<dbReference type="Proteomes" id="UP001596043">
    <property type="component" value="Unassembled WGS sequence"/>
</dbReference>
<dbReference type="Gene3D" id="3.40.80.10">
    <property type="entry name" value="Peptidoglycan recognition protein-like"/>
    <property type="match status" value="1"/>
</dbReference>
<protein>
    <submittedName>
        <fullName evidence="2">SH3 domain-containing protein</fullName>
    </submittedName>
</protein>
<dbReference type="Pfam" id="PF01510">
    <property type="entry name" value="Amidase_2"/>
    <property type="match status" value="1"/>
</dbReference>
<dbReference type="SUPFAM" id="SSF55846">
    <property type="entry name" value="N-acetylmuramoyl-L-alanine amidase-like"/>
    <property type="match status" value="1"/>
</dbReference>
<organism evidence="2 3">
    <name type="scientific">Dokdonia ponticola</name>
    <dbReference type="NCBI Taxonomy" id="2041041"/>
    <lineage>
        <taxon>Bacteria</taxon>
        <taxon>Pseudomonadati</taxon>
        <taxon>Bacteroidota</taxon>
        <taxon>Flavobacteriia</taxon>
        <taxon>Flavobacteriales</taxon>
        <taxon>Flavobacteriaceae</taxon>
        <taxon>Dokdonia</taxon>
    </lineage>
</organism>
<evidence type="ECO:0000259" key="1">
    <source>
        <dbReference type="SMART" id="SM00287"/>
    </source>
</evidence>
<dbReference type="CDD" id="cd06583">
    <property type="entry name" value="PGRP"/>
    <property type="match status" value="1"/>
</dbReference>
<sequence>METKFGFTSLTISEFETWIKQQHVARTVLFIQQHHTFSPSYIHFKGNNHFSMQNGMKNHHVNNNGWSDIGQHFSIFPDGKIMTGRSLERSPACIFGNNSNAICIENIGYFDTGQDEMTSVQRDSIIRATAALCERFDIPVSTDRIVYHHWFDLSTGARTNGTGITKSCPGTNFFGGNTLAACEQHFLPLIASSIGGQPITGTIPPSIIGYGTVTADVLNIRKGARSTFDRIGETTLGSIVRIYEEKNNWYRISKSNQEWVYSNYVKDVKRATVNADVLNVRSGPSTRFHVVGSVVKNQEVFVYETDGNWSKISIDEQWVSSRFLNFTS</sequence>
<dbReference type="Gene3D" id="2.30.30.40">
    <property type="entry name" value="SH3 Domains"/>
    <property type="match status" value="2"/>
</dbReference>